<name>A0A1U9LIG3_9PROT</name>
<geneLocation type="plasmid" evidence="2">
    <name>pac1084_1</name>
</geneLocation>
<sequence>MLMRPAKALVDVSRLPERLKGVAVIAQMMGQLAKALCRAAKRPARLKPPATTLRVMLSMFRAYVAPPRTMRRFQCVPA</sequence>
<proteinExistence type="predicted"/>
<dbReference type="Proteomes" id="UP000189055">
    <property type="component" value="Plasmid pAC1084_1"/>
</dbReference>
<keyword evidence="1" id="KW-0614">Plasmid</keyword>
<organism evidence="1 2">
    <name type="scientific">Acetobacter persici</name>
    <dbReference type="NCBI Taxonomy" id="1076596"/>
    <lineage>
        <taxon>Bacteria</taxon>
        <taxon>Pseudomonadati</taxon>
        <taxon>Pseudomonadota</taxon>
        <taxon>Alphaproteobacteria</taxon>
        <taxon>Acetobacterales</taxon>
        <taxon>Acetobacteraceae</taxon>
        <taxon>Acetobacter</taxon>
    </lineage>
</organism>
<dbReference type="EMBL" id="CP014688">
    <property type="protein sequence ID" value="AQT06255.1"/>
    <property type="molecule type" value="Genomic_DNA"/>
</dbReference>
<gene>
    <name evidence="1" type="ORF">A0U91_14605</name>
</gene>
<dbReference type="AlphaFoldDB" id="A0A1U9LIG3"/>
<protein>
    <submittedName>
        <fullName evidence="1">Uncharacterized protein</fullName>
    </submittedName>
</protein>
<evidence type="ECO:0000313" key="1">
    <source>
        <dbReference type="EMBL" id="AQT06255.1"/>
    </source>
</evidence>
<reference evidence="1 2" key="1">
    <citation type="submission" date="2016-03" db="EMBL/GenBank/DDBJ databases">
        <title>Acetic acid bacteria sequencing.</title>
        <authorList>
            <person name="Brandt J."/>
            <person name="Jakob F."/>
            <person name="Vogel R.F."/>
        </authorList>
    </citation>
    <scope>NUCLEOTIDE SEQUENCE [LARGE SCALE GENOMIC DNA]</scope>
    <source>
        <strain evidence="1 2">TMW2.1084</strain>
        <plasmid evidence="2">pac1084_1</plasmid>
    </source>
</reference>
<dbReference type="KEGG" id="aper:A0U91_14605"/>
<accession>A0A1U9LIG3</accession>
<evidence type="ECO:0000313" key="2">
    <source>
        <dbReference type="Proteomes" id="UP000189055"/>
    </source>
</evidence>